<name>A0ACB8BTN9_9AGAM</name>
<proteinExistence type="predicted"/>
<evidence type="ECO:0000313" key="1">
    <source>
        <dbReference type="EMBL" id="KAH7928837.1"/>
    </source>
</evidence>
<keyword evidence="2" id="KW-1185">Reference proteome</keyword>
<organism evidence="1 2">
    <name type="scientific">Leucogyrophana mollusca</name>
    <dbReference type="NCBI Taxonomy" id="85980"/>
    <lineage>
        <taxon>Eukaryota</taxon>
        <taxon>Fungi</taxon>
        <taxon>Dikarya</taxon>
        <taxon>Basidiomycota</taxon>
        <taxon>Agaricomycotina</taxon>
        <taxon>Agaricomycetes</taxon>
        <taxon>Agaricomycetidae</taxon>
        <taxon>Boletales</taxon>
        <taxon>Boletales incertae sedis</taxon>
        <taxon>Leucogyrophana</taxon>
    </lineage>
</organism>
<comment type="caution">
    <text evidence="1">The sequence shown here is derived from an EMBL/GenBank/DDBJ whole genome shotgun (WGS) entry which is preliminary data.</text>
</comment>
<dbReference type="EMBL" id="MU266348">
    <property type="protein sequence ID" value="KAH7928837.1"/>
    <property type="molecule type" value="Genomic_DNA"/>
</dbReference>
<protein>
    <submittedName>
        <fullName evidence="1">Uncharacterized protein</fullName>
    </submittedName>
</protein>
<gene>
    <name evidence="1" type="ORF">BV22DRAFT_1003883</name>
</gene>
<evidence type="ECO:0000313" key="2">
    <source>
        <dbReference type="Proteomes" id="UP000790709"/>
    </source>
</evidence>
<reference evidence="1" key="1">
    <citation type="journal article" date="2021" name="New Phytol.">
        <title>Evolutionary innovations through gain and loss of genes in the ectomycorrhizal Boletales.</title>
        <authorList>
            <person name="Wu G."/>
            <person name="Miyauchi S."/>
            <person name="Morin E."/>
            <person name="Kuo A."/>
            <person name="Drula E."/>
            <person name="Varga T."/>
            <person name="Kohler A."/>
            <person name="Feng B."/>
            <person name="Cao Y."/>
            <person name="Lipzen A."/>
            <person name="Daum C."/>
            <person name="Hundley H."/>
            <person name="Pangilinan J."/>
            <person name="Johnson J."/>
            <person name="Barry K."/>
            <person name="LaButti K."/>
            <person name="Ng V."/>
            <person name="Ahrendt S."/>
            <person name="Min B."/>
            <person name="Choi I.G."/>
            <person name="Park H."/>
            <person name="Plett J.M."/>
            <person name="Magnuson J."/>
            <person name="Spatafora J.W."/>
            <person name="Nagy L.G."/>
            <person name="Henrissat B."/>
            <person name="Grigoriev I.V."/>
            <person name="Yang Z.L."/>
            <person name="Xu J."/>
            <person name="Martin F.M."/>
        </authorList>
    </citation>
    <scope>NUCLEOTIDE SEQUENCE</scope>
    <source>
        <strain evidence="1">KUC20120723A-06</strain>
    </source>
</reference>
<dbReference type="Proteomes" id="UP000790709">
    <property type="component" value="Unassembled WGS sequence"/>
</dbReference>
<sequence>MVCQVTSYSRPLDSENTPPTSTLGKSSKACICARAASRRRRDRAFGGVRHPRYAIEHANHSQRASKCPPTSVKVAIETHNTESVLTSTTSISLPRYLSRPEFREVSGETLRAVAPELADTHGDYLRDKLECFGPQMQQVLAGVRAQPITNALPKELSVVINDLSSDMPTHMLAVYARQPSSSSAVRRRVTLFPTHSIVLAAHCANLPSLPPYAPTSVPDAPGSSISIPVVPLCIPSPDTFSRLSNFLYTKRVDHLLASLLPCPPPASLCSPSLNSSEAAQSFSAKLAATYTAQALLSHAMTVHGLWRNACALGVSDERLWGAMDVAWEVLLGSLAVATAKA</sequence>
<accession>A0ACB8BTN9</accession>